<dbReference type="GO" id="GO:0005737">
    <property type="term" value="C:cytoplasm"/>
    <property type="evidence" value="ECO:0007669"/>
    <property type="project" value="TreeGrafter"/>
</dbReference>
<sequence length="347" mass="39071">MKKVDYIVVGCGLAGIAFCEQLRAANRSFMVFDNASQQASKVAAGLYNPVTLKRFTKVWNAKSQLDLAIPKYKALEQLLQQKLNHELPVRRKFASVEEQNSWYVASDQPVLSDFMLPKILKNANADLIAAHGFGEVLHSGRIDTSQLVPSYQSYLEERNQLERAGFEHAAVGFESGHIQYKDFESKYIVFAEGFGLAKNPFFSKLPLRGLKGEMLTIKAPNLQMDFVLKSSIFLVPLGDDLFWVGATYEHHDNTHTVSEEGKEQLLSKLKSVITCEFEIVDQVAGIRPTTKDRRPMVGRHDTHEQMFVLNGMGSRGVMISPYAAKQLFEHIELGTALDPEIDIKRFN</sequence>
<dbReference type="SUPFAM" id="SSF54373">
    <property type="entry name" value="FAD-linked reductases, C-terminal domain"/>
    <property type="match status" value="1"/>
</dbReference>
<feature type="domain" description="FAD dependent oxidoreductase" evidence="1">
    <location>
        <begin position="5"/>
        <end position="327"/>
    </location>
</feature>
<evidence type="ECO:0000313" key="2">
    <source>
        <dbReference type="EMBL" id="TXD90222.1"/>
    </source>
</evidence>
<protein>
    <submittedName>
        <fullName evidence="2">FAD-dependent oxidoreductase</fullName>
    </submittedName>
</protein>
<gene>
    <name evidence="2" type="ORF">ESY86_05655</name>
</gene>
<dbReference type="Gene3D" id="3.30.9.10">
    <property type="entry name" value="D-Amino Acid Oxidase, subunit A, domain 2"/>
    <property type="match status" value="1"/>
</dbReference>
<dbReference type="Pfam" id="PF01266">
    <property type="entry name" value="DAO"/>
    <property type="match status" value="1"/>
</dbReference>
<dbReference type="PANTHER" id="PTHR13847">
    <property type="entry name" value="SARCOSINE DEHYDROGENASE-RELATED"/>
    <property type="match status" value="1"/>
</dbReference>
<dbReference type="OrthoDB" id="214253at2"/>
<proteinExistence type="predicted"/>
<dbReference type="AlphaFoldDB" id="A0A5C6ZK93"/>
<name>A0A5C6ZK93_9FLAO</name>
<organism evidence="2 3">
    <name type="scientific">Subsaximicrobium wynnwilliamsii</name>
    <dbReference type="NCBI Taxonomy" id="291179"/>
    <lineage>
        <taxon>Bacteria</taxon>
        <taxon>Pseudomonadati</taxon>
        <taxon>Bacteroidota</taxon>
        <taxon>Flavobacteriia</taxon>
        <taxon>Flavobacteriales</taxon>
        <taxon>Flavobacteriaceae</taxon>
        <taxon>Subsaximicrobium</taxon>
    </lineage>
</organism>
<dbReference type="Gene3D" id="3.50.50.60">
    <property type="entry name" value="FAD/NAD(P)-binding domain"/>
    <property type="match status" value="2"/>
</dbReference>
<dbReference type="RefSeq" id="WP_147085615.1">
    <property type="nucleotide sequence ID" value="NZ_VORM01000004.1"/>
</dbReference>
<comment type="caution">
    <text evidence="2">The sequence shown here is derived from an EMBL/GenBank/DDBJ whole genome shotgun (WGS) entry which is preliminary data.</text>
</comment>
<dbReference type="InterPro" id="IPR006076">
    <property type="entry name" value="FAD-dep_OxRdtase"/>
</dbReference>
<evidence type="ECO:0000259" key="1">
    <source>
        <dbReference type="Pfam" id="PF01266"/>
    </source>
</evidence>
<dbReference type="EMBL" id="VORO01000004">
    <property type="protein sequence ID" value="TXD90222.1"/>
    <property type="molecule type" value="Genomic_DNA"/>
</dbReference>
<accession>A0A5C6ZK93</accession>
<dbReference type="SUPFAM" id="SSF51971">
    <property type="entry name" value="Nucleotide-binding domain"/>
    <property type="match status" value="1"/>
</dbReference>
<reference evidence="2 3" key="1">
    <citation type="submission" date="2019-08" db="EMBL/GenBank/DDBJ databases">
        <title>Genomes of Subsaximicrobium wynnwilliamsii strains.</title>
        <authorList>
            <person name="Bowman J.P."/>
        </authorList>
    </citation>
    <scope>NUCLEOTIDE SEQUENCE [LARGE SCALE GENOMIC DNA]</scope>
    <source>
        <strain evidence="2 3">2-80-2</strain>
    </source>
</reference>
<keyword evidence="3" id="KW-1185">Reference proteome</keyword>
<dbReference type="Proteomes" id="UP000321578">
    <property type="component" value="Unassembled WGS sequence"/>
</dbReference>
<evidence type="ECO:0000313" key="3">
    <source>
        <dbReference type="Proteomes" id="UP000321578"/>
    </source>
</evidence>
<dbReference type="InterPro" id="IPR036188">
    <property type="entry name" value="FAD/NAD-bd_sf"/>
</dbReference>